<feature type="region of interest" description="Disordered" evidence="1">
    <location>
        <begin position="1"/>
        <end position="25"/>
    </location>
</feature>
<dbReference type="EMBL" id="OU892278">
    <property type="protein sequence ID" value="CAG9764384.1"/>
    <property type="molecule type" value="Genomic_DNA"/>
</dbReference>
<proteinExistence type="predicted"/>
<feature type="region of interest" description="Disordered" evidence="1">
    <location>
        <begin position="211"/>
        <end position="245"/>
    </location>
</feature>
<protein>
    <submittedName>
        <fullName evidence="2">Uncharacterized protein</fullName>
    </submittedName>
</protein>
<name>A0A9N9QMX0_9CUCU</name>
<dbReference type="Proteomes" id="UP001152799">
    <property type="component" value="Chromosome 2"/>
</dbReference>
<feature type="compositionally biased region" description="Basic and acidic residues" evidence="1">
    <location>
        <begin position="105"/>
        <end position="123"/>
    </location>
</feature>
<gene>
    <name evidence="2" type="ORF">CEUTPL_LOCUS5024</name>
</gene>
<reference evidence="2" key="1">
    <citation type="submission" date="2022-01" db="EMBL/GenBank/DDBJ databases">
        <authorList>
            <person name="King R."/>
        </authorList>
    </citation>
    <scope>NUCLEOTIDE SEQUENCE</scope>
</reference>
<organism evidence="2 3">
    <name type="scientific">Ceutorhynchus assimilis</name>
    <name type="common">cabbage seed weevil</name>
    <dbReference type="NCBI Taxonomy" id="467358"/>
    <lineage>
        <taxon>Eukaryota</taxon>
        <taxon>Metazoa</taxon>
        <taxon>Ecdysozoa</taxon>
        <taxon>Arthropoda</taxon>
        <taxon>Hexapoda</taxon>
        <taxon>Insecta</taxon>
        <taxon>Pterygota</taxon>
        <taxon>Neoptera</taxon>
        <taxon>Endopterygota</taxon>
        <taxon>Coleoptera</taxon>
        <taxon>Polyphaga</taxon>
        <taxon>Cucujiformia</taxon>
        <taxon>Curculionidae</taxon>
        <taxon>Ceutorhynchinae</taxon>
        <taxon>Ceutorhynchus</taxon>
    </lineage>
</organism>
<evidence type="ECO:0000313" key="2">
    <source>
        <dbReference type="EMBL" id="CAG9764384.1"/>
    </source>
</evidence>
<sequence>MDPPRHSRPDPAQVFIPRRDSARRAREAQIRMNTVRRAARALRSRFSGPPPRARVSTVTADASPRPGPSIPSPATVPERTEHRRPAVIVPNSNEPRRPPVTVPSRIEHRRPPVTDPSRIESRRSPARKIRILSELVIPAPHCPTTSAPATVTGRRVVLPSTSRPDNISQPQGEVPGTTYWSRLHPNLWAWWSAKGHPRPPRRIMELPLPPGAVMTPADQVRTDGSSAQPHSLEPPRAVQTPAPISPNDRLPEEHAQEIESPTEADVADMARRNRDCHSWPAAYRAALMRLRPSDTQNYRRYRLRLRARDGSSVFISVPSTPL</sequence>
<evidence type="ECO:0000313" key="3">
    <source>
        <dbReference type="Proteomes" id="UP001152799"/>
    </source>
</evidence>
<accession>A0A9N9QMX0</accession>
<evidence type="ECO:0000256" key="1">
    <source>
        <dbReference type="SAM" id="MobiDB-lite"/>
    </source>
</evidence>
<dbReference type="AlphaFoldDB" id="A0A9N9QMX0"/>
<feature type="region of interest" description="Disordered" evidence="1">
    <location>
        <begin position="41"/>
        <end position="123"/>
    </location>
</feature>
<keyword evidence="3" id="KW-1185">Reference proteome</keyword>